<reference evidence="1 2" key="1">
    <citation type="submission" date="2020-09" db="EMBL/GenBank/DDBJ databases">
        <authorList>
            <person name="Jameson E."/>
        </authorList>
    </citation>
    <scope>NUCLEOTIDE SEQUENCE [LARGE SCALE GENOMIC DNA]</scope>
</reference>
<keyword evidence="2" id="KW-1185">Reference proteome</keyword>
<sequence>MFYLGTNKKSKKNKGGDRSLPLLCVSLLDDYTHFHPHYDKLVNIN</sequence>
<organism evidence="1 2">
    <name type="scientific">Klebsiella phage vB_KvM-Eowyn</name>
    <dbReference type="NCBI Taxonomy" id="2762819"/>
    <lineage>
        <taxon>Viruses</taxon>
        <taxon>Duplodnaviria</taxon>
        <taxon>Heunggongvirae</taxon>
        <taxon>Uroviricota</taxon>
        <taxon>Caudoviricetes</taxon>
        <taxon>Chimalliviridae</taxon>
        <taxon>Eowynvirus</taxon>
        <taxon>Eowynvirus eowyn</taxon>
    </lineage>
</organism>
<dbReference type="EMBL" id="LR881104">
    <property type="protein sequence ID" value="CAD5236250.1"/>
    <property type="molecule type" value="Genomic_DNA"/>
</dbReference>
<protein>
    <submittedName>
        <fullName evidence="1">Uncharacterized protein</fullName>
    </submittedName>
</protein>
<name>A0A7R8R563_9CAUD</name>
<accession>A0A7R8R563</accession>
<proteinExistence type="predicted"/>
<gene>
    <name evidence="1" type="ORF">LLCLJKAH_00261</name>
</gene>
<evidence type="ECO:0000313" key="1">
    <source>
        <dbReference type="EMBL" id="CAD5236250.1"/>
    </source>
</evidence>
<evidence type="ECO:0000313" key="2">
    <source>
        <dbReference type="Proteomes" id="UP000596247"/>
    </source>
</evidence>
<dbReference type="Proteomes" id="UP000596247">
    <property type="component" value="Chromosome"/>
</dbReference>